<name>A0ABD3SF00_9STRA</name>
<comment type="caution">
    <text evidence="1">The sequence shown here is derived from an EMBL/GenBank/DDBJ whole genome shotgun (WGS) entry which is preliminary data.</text>
</comment>
<reference evidence="1 2" key="1">
    <citation type="submission" date="2024-10" db="EMBL/GenBank/DDBJ databases">
        <title>Updated reference genomes for cyclostephanoid diatoms.</title>
        <authorList>
            <person name="Roberts W.R."/>
            <person name="Alverson A.J."/>
        </authorList>
    </citation>
    <scope>NUCLEOTIDE SEQUENCE [LARGE SCALE GENOMIC DNA]</scope>
    <source>
        <strain evidence="1 2">AJA228-03</strain>
    </source>
</reference>
<feature type="non-terminal residue" evidence="1">
    <location>
        <position position="238"/>
    </location>
</feature>
<sequence>MIVEDDDVAVSNLLEELPQHRRGEADQVKRILLMKHSVRVYYRHDGTIGWSKVDRDAEDTEAATRGIIWSMITTVLLGRASPEVVFQGRTARHRDGKCRAIQVPPRGDDGSSIVPRLVPRRWHALRARRDLSICSTYRTIPRSVPIEYAPAVCVPPPKTCSLLESVSGGKGLHGTTPLALRHPEGTRSLLDCMENVPLGKRCHLDQFLFRSDLHDIGIALSDPPLVEWGVVSKTLSWV</sequence>
<protein>
    <submittedName>
        <fullName evidence="1">Uncharacterized protein</fullName>
    </submittedName>
</protein>
<evidence type="ECO:0000313" key="1">
    <source>
        <dbReference type="EMBL" id="KAL3823134.1"/>
    </source>
</evidence>
<gene>
    <name evidence="1" type="ORF">ACHAXA_006464</name>
</gene>
<keyword evidence="2" id="KW-1185">Reference proteome</keyword>
<dbReference type="Proteomes" id="UP001530377">
    <property type="component" value="Unassembled WGS sequence"/>
</dbReference>
<dbReference type="AlphaFoldDB" id="A0ABD3SF00"/>
<organism evidence="1 2">
    <name type="scientific">Cyclostephanos tholiformis</name>
    <dbReference type="NCBI Taxonomy" id="382380"/>
    <lineage>
        <taxon>Eukaryota</taxon>
        <taxon>Sar</taxon>
        <taxon>Stramenopiles</taxon>
        <taxon>Ochrophyta</taxon>
        <taxon>Bacillariophyta</taxon>
        <taxon>Coscinodiscophyceae</taxon>
        <taxon>Thalassiosirophycidae</taxon>
        <taxon>Stephanodiscales</taxon>
        <taxon>Stephanodiscaceae</taxon>
        <taxon>Cyclostephanos</taxon>
    </lineage>
</organism>
<accession>A0ABD3SF00</accession>
<dbReference type="EMBL" id="JALLPB020000046">
    <property type="protein sequence ID" value="KAL3823134.1"/>
    <property type="molecule type" value="Genomic_DNA"/>
</dbReference>
<proteinExistence type="predicted"/>
<evidence type="ECO:0000313" key="2">
    <source>
        <dbReference type="Proteomes" id="UP001530377"/>
    </source>
</evidence>